<dbReference type="PRINTS" id="PR00724">
    <property type="entry name" value="CRBOXYPTASEC"/>
</dbReference>
<evidence type="ECO:0000256" key="1">
    <source>
        <dbReference type="ARBA" id="ARBA00009431"/>
    </source>
</evidence>
<organism evidence="7 8">
    <name type="scientific">Lentinus brumalis</name>
    <dbReference type="NCBI Taxonomy" id="2498619"/>
    <lineage>
        <taxon>Eukaryota</taxon>
        <taxon>Fungi</taxon>
        <taxon>Dikarya</taxon>
        <taxon>Basidiomycota</taxon>
        <taxon>Agaricomycotina</taxon>
        <taxon>Agaricomycetes</taxon>
        <taxon>Polyporales</taxon>
        <taxon>Polyporaceae</taxon>
        <taxon>Lentinus</taxon>
    </lineage>
</organism>
<dbReference type="Proteomes" id="UP000256964">
    <property type="component" value="Unassembled WGS sequence"/>
</dbReference>
<keyword evidence="6" id="KW-0732">Signal</keyword>
<dbReference type="STRING" id="139420.A0A371D2N0"/>
<evidence type="ECO:0000256" key="2">
    <source>
        <dbReference type="ARBA" id="ARBA00022645"/>
    </source>
</evidence>
<dbReference type="GO" id="GO:0000324">
    <property type="term" value="C:fungal-type vacuole"/>
    <property type="evidence" value="ECO:0007669"/>
    <property type="project" value="TreeGrafter"/>
</dbReference>
<feature type="chain" id="PRO_5017042401" evidence="6">
    <location>
        <begin position="22"/>
        <end position="516"/>
    </location>
</feature>
<evidence type="ECO:0000313" key="7">
    <source>
        <dbReference type="EMBL" id="RDX46807.1"/>
    </source>
</evidence>
<dbReference type="AlphaFoldDB" id="A0A371D2N0"/>
<dbReference type="PANTHER" id="PTHR11802">
    <property type="entry name" value="SERINE PROTEASE FAMILY S10 SERINE CARBOXYPEPTIDASE"/>
    <property type="match status" value="1"/>
</dbReference>
<sequence length="516" mass="57045">MQWLSLVSTLVVSLLTIQVSANAPEVGSAQAILSPFDEVPTSSDAGAGGNEFTSMNVTNSDGALYEQFAHPAFSEYRLRVARPTLCDPAVKQYSGYLDISDTRHLFFWFFEARKDPESAPLMMWLNGGPGCSSTTGMLFENGPCTIVDPNTTVPNPHSWNNVANMIFLDQPVGTGFSYASDGSKVDTLADLAVDVYTFLQLFVSRFPEYAEKPLHLAAESWGGHYGPNIASYVYKMNKQRIYAPFPGQKHINFASLILANGLTEPLTQFGSIPDYMCDVAPYPPFEQDSDQCKGLRLETPLCTKMIEACYRFPSKATCNPATQYCWLRVLSPMALTGVNPYDLREECKDKAGTCYVEMNWIVDWMNSPRVQRELGVDAAPVPFVHCNLTTNRAFYAEGQAMRNSASLLPRLVNDGMHLLVFAGDTDGVCNYLGVERWMLKLEYKHHEEFRNKPLLPFLTAVGEAGGKVRSAGGPGAGNVTFVQIFDGGHMAPHNQPETTLDIITRWVRNAPFDVIG</sequence>
<dbReference type="OrthoDB" id="443318at2759"/>
<proteinExistence type="inferred from homology"/>
<dbReference type="PANTHER" id="PTHR11802:SF452">
    <property type="entry name" value="CARBOXYPEPTIDASE"/>
    <property type="match status" value="1"/>
</dbReference>
<dbReference type="Pfam" id="PF00450">
    <property type="entry name" value="Peptidase_S10"/>
    <property type="match status" value="1"/>
</dbReference>
<dbReference type="InterPro" id="IPR029058">
    <property type="entry name" value="AB_hydrolase_fold"/>
</dbReference>
<name>A0A371D2N0_9APHY</name>
<dbReference type="PROSITE" id="PS00560">
    <property type="entry name" value="CARBOXYPEPT_SER_HIS"/>
    <property type="match status" value="1"/>
</dbReference>
<dbReference type="GO" id="GO:0006508">
    <property type="term" value="P:proteolysis"/>
    <property type="evidence" value="ECO:0007669"/>
    <property type="project" value="UniProtKB-KW"/>
</dbReference>
<dbReference type="Gene3D" id="1.10.287.410">
    <property type="match status" value="1"/>
</dbReference>
<evidence type="ECO:0000256" key="6">
    <source>
        <dbReference type="SAM" id="SignalP"/>
    </source>
</evidence>
<dbReference type="Gene3D" id="3.40.50.1820">
    <property type="entry name" value="alpha/beta hydrolase"/>
    <property type="match status" value="1"/>
</dbReference>
<gene>
    <name evidence="7" type="ORF">OH76DRAFT_1406663</name>
</gene>
<evidence type="ECO:0000256" key="3">
    <source>
        <dbReference type="ARBA" id="ARBA00022670"/>
    </source>
</evidence>
<dbReference type="GO" id="GO:0004185">
    <property type="term" value="F:serine-type carboxypeptidase activity"/>
    <property type="evidence" value="ECO:0007669"/>
    <property type="project" value="InterPro"/>
</dbReference>
<evidence type="ECO:0000256" key="5">
    <source>
        <dbReference type="ARBA" id="ARBA00023180"/>
    </source>
</evidence>
<reference evidence="7 8" key="1">
    <citation type="journal article" date="2018" name="Biotechnol. Biofuels">
        <title>Integrative visual omics of the white-rot fungus Polyporus brumalis exposes the biotechnological potential of its oxidative enzymes for delignifying raw plant biomass.</title>
        <authorList>
            <person name="Miyauchi S."/>
            <person name="Rancon A."/>
            <person name="Drula E."/>
            <person name="Hage H."/>
            <person name="Chaduli D."/>
            <person name="Favel A."/>
            <person name="Grisel S."/>
            <person name="Henrissat B."/>
            <person name="Herpoel-Gimbert I."/>
            <person name="Ruiz-Duenas F.J."/>
            <person name="Chevret D."/>
            <person name="Hainaut M."/>
            <person name="Lin J."/>
            <person name="Wang M."/>
            <person name="Pangilinan J."/>
            <person name="Lipzen A."/>
            <person name="Lesage-Meessen L."/>
            <person name="Navarro D."/>
            <person name="Riley R."/>
            <person name="Grigoriev I.V."/>
            <person name="Zhou S."/>
            <person name="Raouche S."/>
            <person name="Rosso M.N."/>
        </authorList>
    </citation>
    <scope>NUCLEOTIDE SEQUENCE [LARGE SCALE GENOMIC DNA]</scope>
    <source>
        <strain evidence="7 8">BRFM 1820</strain>
    </source>
</reference>
<protein>
    <submittedName>
        <fullName evidence="7">Alpha/beta-hydrolase</fullName>
    </submittedName>
</protein>
<keyword evidence="5" id="KW-0325">Glycoprotein</keyword>
<feature type="signal peptide" evidence="6">
    <location>
        <begin position="1"/>
        <end position="21"/>
    </location>
</feature>
<accession>A0A371D2N0</accession>
<dbReference type="EMBL" id="KZ857424">
    <property type="protein sequence ID" value="RDX46807.1"/>
    <property type="molecule type" value="Genomic_DNA"/>
</dbReference>
<keyword evidence="8" id="KW-1185">Reference proteome</keyword>
<keyword evidence="3" id="KW-0645">Protease</keyword>
<evidence type="ECO:0000313" key="8">
    <source>
        <dbReference type="Proteomes" id="UP000256964"/>
    </source>
</evidence>
<dbReference type="InterPro" id="IPR001563">
    <property type="entry name" value="Peptidase_S10"/>
</dbReference>
<keyword evidence="4" id="KW-0378">Hydrolase</keyword>
<comment type="similarity">
    <text evidence="1">Belongs to the peptidase S10 family.</text>
</comment>
<keyword evidence="2" id="KW-0121">Carboxypeptidase</keyword>
<dbReference type="SUPFAM" id="SSF53474">
    <property type="entry name" value="alpha/beta-Hydrolases"/>
    <property type="match status" value="1"/>
</dbReference>
<dbReference type="InterPro" id="IPR033124">
    <property type="entry name" value="Ser_caboxypep_his_AS"/>
</dbReference>
<evidence type="ECO:0000256" key="4">
    <source>
        <dbReference type="ARBA" id="ARBA00022801"/>
    </source>
</evidence>